<name>A0A7Y9ZDZ4_9ACTN</name>
<dbReference type="GO" id="GO:0005509">
    <property type="term" value="F:calcium ion binding"/>
    <property type="evidence" value="ECO:0007669"/>
    <property type="project" value="InterPro"/>
</dbReference>
<dbReference type="Pfam" id="PF14891">
    <property type="entry name" value="Peptidase_M91"/>
    <property type="match status" value="1"/>
</dbReference>
<evidence type="ECO:0000313" key="4">
    <source>
        <dbReference type="EMBL" id="NYI43674.1"/>
    </source>
</evidence>
<comment type="caution">
    <text evidence="4">The sequence shown here is derived from an EMBL/GenBank/DDBJ whole genome shotgun (WGS) entry which is preliminary data.</text>
</comment>
<keyword evidence="2" id="KW-0964">Secreted</keyword>
<evidence type="ECO:0000313" key="5">
    <source>
        <dbReference type="Proteomes" id="UP000562045"/>
    </source>
</evidence>
<evidence type="ECO:0000256" key="2">
    <source>
        <dbReference type="ARBA" id="ARBA00022525"/>
    </source>
</evidence>
<gene>
    <name evidence="4" type="ORF">BJ993_000754</name>
</gene>
<dbReference type="Proteomes" id="UP000562045">
    <property type="component" value="Unassembled WGS sequence"/>
</dbReference>
<dbReference type="SUPFAM" id="SSF140453">
    <property type="entry name" value="EsxAB dimer-like"/>
    <property type="match status" value="1"/>
</dbReference>
<dbReference type="SUPFAM" id="SSF51120">
    <property type="entry name" value="beta-Roll"/>
    <property type="match status" value="2"/>
</dbReference>
<dbReference type="InterPro" id="IPR001343">
    <property type="entry name" value="Hemolysn_Ca-bd"/>
</dbReference>
<dbReference type="Gene3D" id="2.150.10.10">
    <property type="entry name" value="Serralysin-like metalloprotease, C-terminal"/>
    <property type="match status" value="2"/>
</dbReference>
<dbReference type="RefSeq" id="WP_179647795.1">
    <property type="nucleotide sequence ID" value="NZ_JACBZM010000001.1"/>
</dbReference>
<proteinExistence type="predicted"/>
<dbReference type="Pfam" id="PF00353">
    <property type="entry name" value="HemolysinCabind"/>
    <property type="match status" value="4"/>
</dbReference>
<evidence type="ECO:0000256" key="1">
    <source>
        <dbReference type="ARBA" id="ARBA00004613"/>
    </source>
</evidence>
<dbReference type="PANTHER" id="PTHR38340">
    <property type="entry name" value="S-LAYER PROTEIN"/>
    <property type="match status" value="1"/>
</dbReference>
<dbReference type="AlphaFoldDB" id="A0A7Y9ZDZ4"/>
<dbReference type="PANTHER" id="PTHR38340:SF1">
    <property type="entry name" value="S-LAYER PROTEIN"/>
    <property type="match status" value="1"/>
</dbReference>
<dbReference type="InterPro" id="IPR028208">
    <property type="entry name" value="Effector_pro_NleD-like"/>
</dbReference>
<sequence length="588" mass="61379">MALGIWRLGEDAPDLDAAAAGWEDLDGLLAGSGDRVNEGARSVYAAGWEGATADSYAGHRQRIVASLDTASEIARNAARVLRDGAGSVRAAESQLDASWAKVAGIRHFGLLGWVTFYPADDAEEKRVKDAEAEATQIRSALDGELGRCDAALKELTGQWEAIAATWQRVASGQEDGFDVPAGADGVGVLNVGGQTIVNTGSGDDRVTVWTNPATGVTFVIVNGVPYRVPVGQTVVVRAGDGNDTITVSSSADVDVTVVGGEGNDTVRSTSDGDTTVLGGDGQDSVDAGGGDSYVSGGADRDYLDGEGGDDQLYGGHGDDTVYGTDGDDTVAGGEGKDYLEGARGDDLVLGGAGDDVVSGGRDDDTLVGGAGDDVAYAGRGDDTTYGGSGSDTAYGEDGDTHAGDVETRTRVRIELDDLSDFIRIEGSPEFVARTQADLDLLAASPTGQEMLARLKAEHDDSGFLGIGRDTVTIRELGEDNNYAHEDGTIEYNPHRQGSGEGRPPIAGLYHEMAHIYDFFSENFDGTPYDGDATVDHGVAQGERTAVGLPVDHDHDPSTPERVDPDHPAVLTENGLRDELGWDRRESYS</sequence>
<organism evidence="4 5">
    <name type="scientific">Nocardioides aromaticivorans</name>
    <dbReference type="NCBI Taxonomy" id="200618"/>
    <lineage>
        <taxon>Bacteria</taxon>
        <taxon>Bacillati</taxon>
        <taxon>Actinomycetota</taxon>
        <taxon>Actinomycetes</taxon>
        <taxon>Propionibacteriales</taxon>
        <taxon>Nocardioidaceae</taxon>
        <taxon>Nocardioides</taxon>
    </lineage>
</organism>
<accession>A0A7Y9ZDZ4</accession>
<feature type="region of interest" description="Disordered" evidence="3">
    <location>
        <begin position="355"/>
        <end position="405"/>
    </location>
</feature>
<dbReference type="InterPro" id="IPR011049">
    <property type="entry name" value="Serralysin-like_metalloprot_C"/>
</dbReference>
<comment type="subcellular location">
    <subcellularLocation>
        <location evidence="1">Secreted</location>
    </subcellularLocation>
</comment>
<dbReference type="InterPro" id="IPR050557">
    <property type="entry name" value="RTX_toxin/Mannuronan_C5-epim"/>
</dbReference>
<dbReference type="InterPro" id="IPR036689">
    <property type="entry name" value="ESAT-6-like_sf"/>
</dbReference>
<dbReference type="PRINTS" id="PR00313">
    <property type="entry name" value="CABNDNGRPT"/>
</dbReference>
<feature type="region of interest" description="Disordered" evidence="3">
    <location>
        <begin position="549"/>
        <end position="588"/>
    </location>
</feature>
<dbReference type="GO" id="GO:0005576">
    <property type="term" value="C:extracellular region"/>
    <property type="evidence" value="ECO:0007669"/>
    <property type="project" value="UniProtKB-SubCell"/>
</dbReference>
<protein>
    <submittedName>
        <fullName evidence="4">Ca2+-binding RTX toxin-like protein</fullName>
    </submittedName>
</protein>
<feature type="region of interest" description="Disordered" evidence="3">
    <location>
        <begin position="261"/>
        <end position="336"/>
    </location>
</feature>
<reference evidence="4 5" key="1">
    <citation type="submission" date="2020-07" db="EMBL/GenBank/DDBJ databases">
        <title>Sequencing the genomes of 1000 actinobacteria strains.</title>
        <authorList>
            <person name="Klenk H.-P."/>
        </authorList>
    </citation>
    <scope>NUCLEOTIDE SEQUENCE [LARGE SCALE GENOMIC DNA]</scope>
    <source>
        <strain evidence="4 5">DSM 15131</strain>
    </source>
</reference>
<feature type="compositionally biased region" description="Basic and acidic residues" evidence="3">
    <location>
        <begin position="574"/>
        <end position="588"/>
    </location>
</feature>
<evidence type="ECO:0000256" key="3">
    <source>
        <dbReference type="SAM" id="MobiDB-lite"/>
    </source>
</evidence>
<dbReference type="EMBL" id="JACBZM010000001">
    <property type="protein sequence ID" value="NYI43674.1"/>
    <property type="molecule type" value="Genomic_DNA"/>
</dbReference>
<feature type="compositionally biased region" description="Basic and acidic residues" evidence="3">
    <location>
        <begin position="550"/>
        <end position="566"/>
    </location>
</feature>